<accession>A0A9K3HZW8</accession>
<reference evidence="1" key="1">
    <citation type="journal article" date="2017" name="Nature">
        <title>The sunflower genome provides insights into oil metabolism, flowering and Asterid evolution.</title>
        <authorList>
            <person name="Badouin H."/>
            <person name="Gouzy J."/>
            <person name="Grassa C.J."/>
            <person name="Murat F."/>
            <person name="Staton S.E."/>
            <person name="Cottret L."/>
            <person name="Lelandais-Briere C."/>
            <person name="Owens G.L."/>
            <person name="Carrere S."/>
            <person name="Mayjonade B."/>
            <person name="Legrand L."/>
            <person name="Gill N."/>
            <person name="Kane N.C."/>
            <person name="Bowers J.E."/>
            <person name="Hubner S."/>
            <person name="Bellec A."/>
            <person name="Berard A."/>
            <person name="Berges H."/>
            <person name="Blanchet N."/>
            <person name="Boniface M.C."/>
            <person name="Brunel D."/>
            <person name="Catrice O."/>
            <person name="Chaidir N."/>
            <person name="Claudel C."/>
            <person name="Donnadieu C."/>
            <person name="Faraut T."/>
            <person name="Fievet G."/>
            <person name="Helmstetter N."/>
            <person name="King M."/>
            <person name="Knapp S.J."/>
            <person name="Lai Z."/>
            <person name="Le Paslier M.C."/>
            <person name="Lippi Y."/>
            <person name="Lorenzon L."/>
            <person name="Mandel J.R."/>
            <person name="Marage G."/>
            <person name="Marchand G."/>
            <person name="Marquand E."/>
            <person name="Bret-Mestries E."/>
            <person name="Morien E."/>
            <person name="Nambeesan S."/>
            <person name="Nguyen T."/>
            <person name="Pegot-Espagnet P."/>
            <person name="Pouilly N."/>
            <person name="Raftis F."/>
            <person name="Sallet E."/>
            <person name="Schiex T."/>
            <person name="Thomas J."/>
            <person name="Vandecasteele C."/>
            <person name="Vares D."/>
            <person name="Vear F."/>
            <person name="Vautrin S."/>
            <person name="Crespi M."/>
            <person name="Mangin B."/>
            <person name="Burke J.M."/>
            <person name="Salse J."/>
            <person name="Munos S."/>
            <person name="Vincourt P."/>
            <person name="Rieseberg L.H."/>
            <person name="Langlade N.B."/>
        </authorList>
    </citation>
    <scope>NUCLEOTIDE SEQUENCE</scope>
    <source>
        <tissue evidence="1">Leaves</tissue>
    </source>
</reference>
<evidence type="ECO:0000313" key="2">
    <source>
        <dbReference type="Proteomes" id="UP000215914"/>
    </source>
</evidence>
<keyword evidence="2" id="KW-1185">Reference proteome</keyword>
<gene>
    <name evidence="1" type="ORF">HanXRQr2_Chr10g0453861</name>
</gene>
<name>A0A9K3HZW8_HELAN</name>
<proteinExistence type="predicted"/>
<protein>
    <submittedName>
        <fullName evidence="1">Uncharacterized protein</fullName>
    </submittedName>
</protein>
<evidence type="ECO:0000313" key="1">
    <source>
        <dbReference type="EMBL" id="KAF5787532.1"/>
    </source>
</evidence>
<dbReference type="EMBL" id="MNCJ02000325">
    <property type="protein sequence ID" value="KAF5787532.1"/>
    <property type="molecule type" value="Genomic_DNA"/>
</dbReference>
<dbReference type="Proteomes" id="UP000215914">
    <property type="component" value="Unassembled WGS sequence"/>
</dbReference>
<organism evidence="1 2">
    <name type="scientific">Helianthus annuus</name>
    <name type="common">Common sunflower</name>
    <dbReference type="NCBI Taxonomy" id="4232"/>
    <lineage>
        <taxon>Eukaryota</taxon>
        <taxon>Viridiplantae</taxon>
        <taxon>Streptophyta</taxon>
        <taxon>Embryophyta</taxon>
        <taxon>Tracheophyta</taxon>
        <taxon>Spermatophyta</taxon>
        <taxon>Magnoliopsida</taxon>
        <taxon>eudicotyledons</taxon>
        <taxon>Gunneridae</taxon>
        <taxon>Pentapetalae</taxon>
        <taxon>asterids</taxon>
        <taxon>campanulids</taxon>
        <taxon>Asterales</taxon>
        <taxon>Asteraceae</taxon>
        <taxon>Asteroideae</taxon>
        <taxon>Heliantheae alliance</taxon>
        <taxon>Heliantheae</taxon>
        <taxon>Helianthus</taxon>
    </lineage>
</organism>
<sequence length="58" mass="7090">MRIIQTIFNSNQSHNCTKNQEIKNPQNIFIIKVKNRGFFQERLDQNLQDYELHNKNRE</sequence>
<dbReference type="AlphaFoldDB" id="A0A9K3HZW8"/>
<dbReference type="Gramene" id="mRNA:HanXRQr2_Chr10g0453861">
    <property type="protein sequence ID" value="CDS:HanXRQr2_Chr10g0453861.1"/>
    <property type="gene ID" value="HanXRQr2_Chr10g0453861"/>
</dbReference>
<comment type="caution">
    <text evidence="1">The sequence shown here is derived from an EMBL/GenBank/DDBJ whole genome shotgun (WGS) entry which is preliminary data.</text>
</comment>
<reference evidence="1" key="2">
    <citation type="submission" date="2020-06" db="EMBL/GenBank/DDBJ databases">
        <title>Helianthus annuus Genome sequencing and assembly Release 2.</title>
        <authorList>
            <person name="Gouzy J."/>
            <person name="Langlade N."/>
            <person name="Munos S."/>
        </authorList>
    </citation>
    <scope>NUCLEOTIDE SEQUENCE</scope>
    <source>
        <tissue evidence="1">Leaves</tissue>
    </source>
</reference>